<protein>
    <submittedName>
        <fullName evidence="2">Uncharacterized protein</fullName>
    </submittedName>
</protein>
<dbReference type="AlphaFoldDB" id="A0AAW2WSM4"/>
<reference evidence="2" key="2">
    <citation type="journal article" date="2024" name="Plant">
        <title>Genomic evolution and insights into agronomic trait innovations of Sesamum species.</title>
        <authorList>
            <person name="Miao H."/>
            <person name="Wang L."/>
            <person name="Qu L."/>
            <person name="Liu H."/>
            <person name="Sun Y."/>
            <person name="Le M."/>
            <person name="Wang Q."/>
            <person name="Wei S."/>
            <person name="Zheng Y."/>
            <person name="Lin W."/>
            <person name="Duan Y."/>
            <person name="Cao H."/>
            <person name="Xiong S."/>
            <person name="Wang X."/>
            <person name="Wei L."/>
            <person name="Li C."/>
            <person name="Ma Q."/>
            <person name="Ju M."/>
            <person name="Zhao R."/>
            <person name="Li G."/>
            <person name="Mu C."/>
            <person name="Tian Q."/>
            <person name="Mei H."/>
            <person name="Zhang T."/>
            <person name="Gao T."/>
            <person name="Zhang H."/>
        </authorList>
    </citation>
    <scope>NUCLEOTIDE SEQUENCE</scope>
    <source>
        <strain evidence="2">KEN1</strain>
    </source>
</reference>
<comment type="caution">
    <text evidence="2">The sequence shown here is derived from an EMBL/GenBank/DDBJ whole genome shotgun (WGS) entry which is preliminary data.</text>
</comment>
<evidence type="ECO:0000256" key="1">
    <source>
        <dbReference type="SAM" id="MobiDB-lite"/>
    </source>
</evidence>
<sequence length="76" mass="8706">MYPLARRYLIYLEPLYPNMLEVWDCTVAERDLEEEHTPSQHDDNRSVGHGHRPGDRESSIVISGSIAPSAQTHTCR</sequence>
<feature type="region of interest" description="Disordered" evidence="1">
    <location>
        <begin position="32"/>
        <end position="76"/>
    </location>
</feature>
<accession>A0AAW2WSM4</accession>
<proteinExistence type="predicted"/>
<reference evidence="2" key="1">
    <citation type="submission" date="2020-06" db="EMBL/GenBank/DDBJ databases">
        <authorList>
            <person name="Li T."/>
            <person name="Hu X."/>
            <person name="Zhang T."/>
            <person name="Song X."/>
            <person name="Zhang H."/>
            <person name="Dai N."/>
            <person name="Sheng W."/>
            <person name="Hou X."/>
            <person name="Wei L."/>
        </authorList>
    </citation>
    <scope>NUCLEOTIDE SEQUENCE</scope>
    <source>
        <strain evidence="2">KEN1</strain>
        <tissue evidence="2">Leaf</tissue>
    </source>
</reference>
<evidence type="ECO:0000313" key="2">
    <source>
        <dbReference type="EMBL" id="KAL0444503.1"/>
    </source>
</evidence>
<feature type="compositionally biased region" description="Basic and acidic residues" evidence="1">
    <location>
        <begin position="32"/>
        <end position="58"/>
    </location>
</feature>
<gene>
    <name evidence="2" type="ORF">Slati_2173000</name>
</gene>
<organism evidence="2">
    <name type="scientific">Sesamum latifolium</name>
    <dbReference type="NCBI Taxonomy" id="2727402"/>
    <lineage>
        <taxon>Eukaryota</taxon>
        <taxon>Viridiplantae</taxon>
        <taxon>Streptophyta</taxon>
        <taxon>Embryophyta</taxon>
        <taxon>Tracheophyta</taxon>
        <taxon>Spermatophyta</taxon>
        <taxon>Magnoliopsida</taxon>
        <taxon>eudicotyledons</taxon>
        <taxon>Gunneridae</taxon>
        <taxon>Pentapetalae</taxon>
        <taxon>asterids</taxon>
        <taxon>lamiids</taxon>
        <taxon>Lamiales</taxon>
        <taxon>Pedaliaceae</taxon>
        <taxon>Sesamum</taxon>
    </lineage>
</organism>
<feature type="compositionally biased region" description="Polar residues" evidence="1">
    <location>
        <begin position="60"/>
        <end position="76"/>
    </location>
</feature>
<dbReference type="EMBL" id="JACGWN010000007">
    <property type="protein sequence ID" value="KAL0444503.1"/>
    <property type="molecule type" value="Genomic_DNA"/>
</dbReference>
<name>A0AAW2WSM4_9LAMI</name>